<accession>A0A927MAG2</accession>
<comment type="caution">
    <text evidence="10">The sequence shown here is derived from an EMBL/GenBank/DDBJ whole genome shotgun (WGS) entry which is preliminary data.</text>
</comment>
<feature type="transmembrane region" description="Helical" evidence="9">
    <location>
        <begin position="212"/>
        <end position="232"/>
    </location>
</feature>
<keyword evidence="4 9" id="KW-0812">Transmembrane</keyword>
<feature type="transmembrane region" description="Helical" evidence="9">
    <location>
        <begin position="186"/>
        <end position="206"/>
    </location>
</feature>
<evidence type="ECO:0000256" key="8">
    <source>
        <dbReference type="ARBA" id="ARBA00037998"/>
    </source>
</evidence>
<feature type="transmembrane region" description="Helical" evidence="9">
    <location>
        <begin position="33"/>
        <end position="52"/>
    </location>
</feature>
<dbReference type="CDD" id="cd06582">
    <property type="entry name" value="TM_PBP1_LivH_like"/>
    <property type="match status" value="1"/>
</dbReference>
<feature type="transmembrane region" description="Helical" evidence="9">
    <location>
        <begin position="239"/>
        <end position="260"/>
    </location>
</feature>
<feature type="transmembrane region" description="Helical" evidence="9">
    <location>
        <begin position="58"/>
        <end position="83"/>
    </location>
</feature>
<evidence type="ECO:0000256" key="2">
    <source>
        <dbReference type="ARBA" id="ARBA00022448"/>
    </source>
</evidence>
<keyword evidence="2" id="KW-0813">Transport</keyword>
<keyword evidence="5" id="KW-0029">Amino-acid transport</keyword>
<evidence type="ECO:0000313" key="11">
    <source>
        <dbReference type="Proteomes" id="UP000649753"/>
    </source>
</evidence>
<name>A0A927MAG2_9ACTN</name>
<dbReference type="Pfam" id="PF02653">
    <property type="entry name" value="BPD_transp_2"/>
    <property type="match status" value="1"/>
</dbReference>
<proteinExistence type="inferred from homology"/>
<evidence type="ECO:0000256" key="1">
    <source>
        <dbReference type="ARBA" id="ARBA00004651"/>
    </source>
</evidence>
<feature type="transmembrane region" description="Helical" evidence="9">
    <location>
        <begin position="95"/>
        <end position="115"/>
    </location>
</feature>
<reference evidence="10" key="1">
    <citation type="submission" date="2020-10" db="EMBL/GenBank/DDBJ databases">
        <title>Sequencing the genomes of 1000 actinobacteria strains.</title>
        <authorList>
            <person name="Klenk H.-P."/>
        </authorList>
    </citation>
    <scope>NUCLEOTIDE SEQUENCE</scope>
    <source>
        <strain evidence="10">DSM 46832</strain>
    </source>
</reference>
<gene>
    <name evidence="10" type="ORF">H4W31_005184</name>
</gene>
<dbReference type="AlphaFoldDB" id="A0A927MAG2"/>
<keyword evidence="11" id="KW-1185">Reference proteome</keyword>
<feature type="transmembrane region" description="Helical" evidence="9">
    <location>
        <begin position="6"/>
        <end position="26"/>
    </location>
</feature>
<comment type="similarity">
    <text evidence="8">Belongs to the binding-protein-dependent transport system permease family. LivHM subfamily.</text>
</comment>
<evidence type="ECO:0000256" key="4">
    <source>
        <dbReference type="ARBA" id="ARBA00022692"/>
    </source>
</evidence>
<keyword evidence="3" id="KW-1003">Cell membrane</keyword>
<dbReference type="InterPro" id="IPR001851">
    <property type="entry name" value="ABC_transp_permease"/>
</dbReference>
<dbReference type="EMBL" id="JADBEB010000001">
    <property type="protein sequence ID" value="MBE1489546.1"/>
    <property type="molecule type" value="Genomic_DNA"/>
</dbReference>
<protein>
    <submittedName>
        <fullName evidence="10">Branched-chain amino acid transport system permease protein</fullName>
    </submittedName>
</protein>
<dbReference type="GO" id="GO:0005886">
    <property type="term" value="C:plasma membrane"/>
    <property type="evidence" value="ECO:0007669"/>
    <property type="project" value="UniProtKB-SubCell"/>
</dbReference>
<evidence type="ECO:0000256" key="5">
    <source>
        <dbReference type="ARBA" id="ARBA00022970"/>
    </source>
</evidence>
<evidence type="ECO:0000313" key="10">
    <source>
        <dbReference type="EMBL" id="MBE1489546.1"/>
    </source>
</evidence>
<dbReference type="Proteomes" id="UP000649753">
    <property type="component" value="Unassembled WGS sequence"/>
</dbReference>
<feature type="transmembrane region" description="Helical" evidence="9">
    <location>
        <begin position="142"/>
        <end position="160"/>
    </location>
</feature>
<dbReference type="PANTHER" id="PTHR11795">
    <property type="entry name" value="BRANCHED-CHAIN AMINO ACID TRANSPORT SYSTEM PERMEASE PROTEIN LIVH"/>
    <property type="match status" value="1"/>
</dbReference>
<dbReference type="PANTHER" id="PTHR11795:SF450">
    <property type="entry name" value="ABC TRANSPORTER PERMEASE PROTEIN"/>
    <property type="match status" value="1"/>
</dbReference>
<keyword evidence="6 9" id="KW-1133">Transmembrane helix</keyword>
<dbReference type="GO" id="GO:0006865">
    <property type="term" value="P:amino acid transport"/>
    <property type="evidence" value="ECO:0007669"/>
    <property type="project" value="UniProtKB-KW"/>
</dbReference>
<dbReference type="RefSeq" id="WP_192769006.1">
    <property type="nucleotide sequence ID" value="NZ_JADBEB010000001.1"/>
</dbReference>
<keyword evidence="7 9" id="KW-0472">Membrane</keyword>
<dbReference type="GO" id="GO:0022857">
    <property type="term" value="F:transmembrane transporter activity"/>
    <property type="evidence" value="ECO:0007669"/>
    <property type="project" value="InterPro"/>
</dbReference>
<evidence type="ECO:0000256" key="9">
    <source>
        <dbReference type="SAM" id="Phobius"/>
    </source>
</evidence>
<evidence type="ECO:0000256" key="6">
    <source>
        <dbReference type="ARBA" id="ARBA00022989"/>
    </source>
</evidence>
<feature type="transmembrane region" description="Helical" evidence="9">
    <location>
        <begin position="266"/>
        <end position="286"/>
    </location>
</feature>
<sequence length="294" mass="30297">MTELLYFTIIGLCIGGGYALVALGISTLFNGTGVLNFAQGDIVMVAALFVAVRTTGGGGYLAGFLEATAVVLVASVLLGLLFVRPAIARRRDIDLIIVGTIGVSTVLANLANNVLGSETYRLTSPVTAQAIRLESFSISFDYIAILLAAGLLMAAFFVFYKRTDIGLQMRAMSADVDAARLSGVQIARLTVVGWVFAGIVGVFAGVLLGTVLLVSASMGVALTISGFAAAMIGGLRHPYGAVVGGVIIGLAENYAAGYLNTATRQAIAPLIIMAVLLVLPQGILAGRGIKARVV</sequence>
<evidence type="ECO:0000256" key="3">
    <source>
        <dbReference type="ARBA" id="ARBA00022475"/>
    </source>
</evidence>
<dbReference type="InterPro" id="IPR052157">
    <property type="entry name" value="BCAA_transport_permease"/>
</dbReference>
<organism evidence="10 11">
    <name type="scientific">Plantactinospora soyae</name>
    <dbReference type="NCBI Taxonomy" id="1544732"/>
    <lineage>
        <taxon>Bacteria</taxon>
        <taxon>Bacillati</taxon>
        <taxon>Actinomycetota</taxon>
        <taxon>Actinomycetes</taxon>
        <taxon>Micromonosporales</taxon>
        <taxon>Micromonosporaceae</taxon>
        <taxon>Plantactinospora</taxon>
    </lineage>
</organism>
<evidence type="ECO:0000256" key="7">
    <source>
        <dbReference type="ARBA" id="ARBA00023136"/>
    </source>
</evidence>
<comment type="subcellular location">
    <subcellularLocation>
        <location evidence="1">Cell membrane</location>
        <topology evidence="1">Multi-pass membrane protein</topology>
    </subcellularLocation>
</comment>